<sequence length="1288" mass="141179">MKNMVKKSLLWVYRAALVTLWLIIIVLATSVLSLRYIVLPHIDTYKDKIVAEVSAAVGHPITIGDLKASWDGLNPHFSMLDVQLYDAENRPALSLSHIEATLSWLSIPLFEPRLSSLAVYKPELTVRREADGTLYVAGIAMGGPARPELANWILRQDQIDVSDATILWQDDLRKAPPLTLNNLRLAIVSPAWKGILGQHRFALRATPSAGSSSPIDIRGNIYGKDVSELNDWRGTIYGKLEGTDIAAWRHWVDYPFDLREGFGAAQFWLDFSKGAPQKITTDVIFTQVKTRLSKNSAEATLNNLSGRLSWIKYDDGQEVKAERIKALTSDGLNMQNGNLALRERSADGKEWTEGSIQLDEVELATLNTFVAYLPLPAATLKQIADIAPEGKLEKLDASWKGSVNQTNEYSIRSKFTDLGMKPYENFPGFSNLSGSIDADETDGSLSINSQKAELNLEKVMRWPIPADKLTGEVKWNIQKNQTQISVNNLAIVNEHLAGTINGSYLLNHLRGGYLNLTAKLGHGNAAYAHYYYPKTIGEHTLHWLDTSILGGKLEDINVTIKGNLADFPFPNNKDGLFRVTAKLDDGLLEYGSSWPKIDGIKLDMLFEGVRMELNATAGNILGNKIIKAKVAIPQLHTEAPILTVVADGAGPVSEGIKFINNSPVHRVTDGFTDTLRTSGNGNLHLELMVPLKDEDATKVKGTYTITNGSMADQEIPELSKINGKLEFTESGLHAQNVNTWIYGGPAQFNLATSKDHSVKINARGRLTDSGLKQTFGAGIADGLSGSADWAADIGVVQKQLELVVSSSLVGMASTLPPPLNKAAGDVMYLKVEKKQTSATQDLITASLGTNIAAKIQRADQNGVMKIDRGEIGLNVAPALPTQQGLNIRGTLDNLDADEWRSIFSKTSAPNNTNTSNANTDFSIAKVDLVINTLDIFDKRINGLKLIAKPIADGWSANVQSQEVTGDVQWHKPGNGKIVAKLKNLISPATTPGTAILKTQGDFKQQSEQYPALDITADNFEIGKKKLGKLELLASEQNDDWSIEKLRMVTPESTINAEGEWHNWKRSPNTRINITWDITDLGKTLERFGYPNTIKGGDATLTGQLKWPGSPHEFDTLGLSGNLQLDADHGQILKIQPGVGRLFSVLSLQNLPRRLTFDFRDVFSSGFTFDKITSSVKINNGVMRSDDFKMEGPTARVEIKGETDIQKETQHLYVKVTPYVSDSLSLAALAGGPAVGGAVWLAQKLLKDPINKFAADEYEIVGTWDNPQELKSPELKSDEKIPAIRPLNK</sequence>
<evidence type="ECO:0000256" key="1">
    <source>
        <dbReference type="SAM" id="MobiDB-lite"/>
    </source>
</evidence>
<evidence type="ECO:0000259" key="2">
    <source>
        <dbReference type="Pfam" id="PF13116"/>
    </source>
</evidence>
<accession>A0A8D5G7Z2</accession>
<evidence type="ECO:0000313" key="3">
    <source>
        <dbReference type="EMBL" id="BCM24846.1"/>
    </source>
</evidence>
<feature type="compositionally biased region" description="Basic and acidic residues" evidence="1">
    <location>
        <begin position="1270"/>
        <end position="1281"/>
    </location>
</feature>
<dbReference type="KEGG" id="mpau:ZMTM_11050"/>
<protein>
    <submittedName>
        <fullName evidence="3">DUF3971 domain-containing protein</fullName>
    </submittedName>
</protein>
<dbReference type="EMBL" id="AP024110">
    <property type="protein sequence ID" value="BCM24846.1"/>
    <property type="molecule type" value="Genomic_DNA"/>
</dbReference>
<dbReference type="InterPro" id="IPR025263">
    <property type="entry name" value="YhdP_central"/>
</dbReference>
<proteinExistence type="predicted"/>
<feature type="region of interest" description="Disordered" evidence="1">
    <location>
        <begin position="1267"/>
        <end position="1288"/>
    </location>
</feature>
<organism evidence="3 4">
    <name type="scientific">Methyloradius palustris</name>
    <dbReference type="NCBI Taxonomy" id="2778876"/>
    <lineage>
        <taxon>Bacteria</taxon>
        <taxon>Pseudomonadati</taxon>
        <taxon>Pseudomonadota</taxon>
        <taxon>Betaproteobacteria</taxon>
        <taxon>Nitrosomonadales</taxon>
        <taxon>Methylophilaceae</taxon>
        <taxon>Methyloradius</taxon>
    </lineage>
</organism>
<feature type="domain" description="YhdP central" evidence="2">
    <location>
        <begin position="5"/>
        <end position="1267"/>
    </location>
</feature>
<gene>
    <name evidence="3" type="ORF">ZMTM_11050</name>
</gene>
<dbReference type="Pfam" id="PF13116">
    <property type="entry name" value="YhdP"/>
    <property type="match status" value="1"/>
</dbReference>
<evidence type="ECO:0000313" key="4">
    <source>
        <dbReference type="Proteomes" id="UP000826722"/>
    </source>
</evidence>
<dbReference type="Proteomes" id="UP000826722">
    <property type="component" value="Chromosome"/>
</dbReference>
<name>A0A8D5G7Z2_9PROT</name>
<dbReference type="InterPro" id="IPR011836">
    <property type="entry name" value="YhdP"/>
</dbReference>
<reference evidence="3" key="1">
    <citation type="journal article" date="2021" name="Arch. Microbiol.">
        <title>Methyloradius palustris gen. nov., sp. nov., a methanol-oxidizing bacterium isolated from snow.</title>
        <authorList>
            <person name="Miyadera T."/>
            <person name="Kojima H."/>
            <person name="Fukui M."/>
        </authorList>
    </citation>
    <scope>NUCLEOTIDE SEQUENCE</scope>
    <source>
        <strain evidence="3">Zm11</strain>
    </source>
</reference>
<dbReference type="PANTHER" id="PTHR38690">
    <property type="entry name" value="PROTEASE-RELATED"/>
    <property type="match status" value="1"/>
</dbReference>
<keyword evidence="4" id="KW-1185">Reference proteome</keyword>
<dbReference type="PANTHER" id="PTHR38690:SF1">
    <property type="entry name" value="PROTEASE"/>
    <property type="match status" value="1"/>
</dbReference>
<dbReference type="NCBIfam" id="TIGR02099">
    <property type="entry name" value="YhdP family protein"/>
    <property type="match status" value="1"/>
</dbReference>